<organism evidence="1 2">
    <name type="scientific">Fusibacter bizertensis</name>
    <dbReference type="NCBI Taxonomy" id="1488331"/>
    <lineage>
        <taxon>Bacteria</taxon>
        <taxon>Bacillati</taxon>
        <taxon>Bacillota</taxon>
        <taxon>Clostridia</taxon>
        <taxon>Eubacteriales</taxon>
        <taxon>Eubacteriales Family XII. Incertae Sedis</taxon>
        <taxon>Fusibacter</taxon>
    </lineage>
</organism>
<dbReference type="Proteomes" id="UP001158045">
    <property type="component" value="Unassembled WGS sequence"/>
</dbReference>
<name>A0ABT6NEE0_9FIRM</name>
<reference evidence="1 2" key="1">
    <citation type="submission" date="2023-04" db="EMBL/GenBank/DDBJ databases">
        <title>Fusibacter bizertensis strain WBS, isolated from littoral bottom sediments of the Arctic seas - biochemical and genomic analysis.</title>
        <authorList>
            <person name="Brioukhanov A.L."/>
        </authorList>
    </citation>
    <scope>NUCLEOTIDE SEQUENCE [LARGE SCALE GENOMIC DNA]</scope>
    <source>
        <strain evidence="1 2">WBS</strain>
    </source>
</reference>
<comment type="caution">
    <text evidence="1">The sequence shown here is derived from an EMBL/GenBank/DDBJ whole genome shotgun (WGS) entry which is preliminary data.</text>
</comment>
<keyword evidence="2" id="KW-1185">Reference proteome</keyword>
<evidence type="ECO:0000313" key="1">
    <source>
        <dbReference type="EMBL" id="MDH8678771.1"/>
    </source>
</evidence>
<dbReference type="RefSeq" id="WP_281094662.1">
    <property type="nucleotide sequence ID" value="NZ_JARYZI010000007.1"/>
</dbReference>
<proteinExistence type="predicted"/>
<evidence type="ECO:0000313" key="2">
    <source>
        <dbReference type="Proteomes" id="UP001158045"/>
    </source>
</evidence>
<accession>A0ABT6NEE0</accession>
<sequence>MNKIIPEAHKESILQALQIKASIEEKQKLSIGNIEAIGKLKDTTLEAYTDYRNLKRKFNMAMTLIDMFKD</sequence>
<gene>
    <name evidence="1" type="ORF">QE109_11465</name>
</gene>
<dbReference type="EMBL" id="JARYZI010000007">
    <property type="protein sequence ID" value="MDH8678771.1"/>
    <property type="molecule type" value="Genomic_DNA"/>
</dbReference>
<protein>
    <submittedName>
        <fullName evidence="1">Uncharacterized protein</fullName>
    </submittedName>
</protein>